<keyword evidence="3" id="KW-0614">Plasmid</keyword>
<accession>A0ABZ1LPS3</accession>
<keyword evidence="1" id="KW-0732">Signal</keyword>
<protein>
    <submittedName>
        <fullName evidence="3">NucA/NucB deoxyribonuclease domain-containing protein</fullName>
    </submittedName>
</protein>
<proteinExistence type="predicted"/>
<feature type="chain" id="PRO_5045348753" evidence="1">
    <location>
        <begin position="36"/>
        <end position="449"/>
    </location>
</feature>
<dbReference type="InterPro" id="IPR029476">
    <property type="entry name" value="DNase_NucA_NucB"/>
</dbReference>
<dbReference type="Proteomes" id="UP001622594">
    <property type="component" value="Plasmid unnamed1"/>
</dbReference>
<organism evidence="3 4">
    <name type="scientific">Streptomyces zaomyceticus</name>
    <dbReference type="NCBI Taxonomy" id="68286"/>
    <lineage>
        <taxon>Bacteria</taxon>
        <taxon>Bacillati</taxon>
        <taxon>Actinomycetota</taxon>
        <taxon>Actinomycetes</taxon>
        <taxon>Kitasatosporales</taxon>
        <taxon>Streptomycetaceae</taxon>
        <taxon>Streptomyces</taxon>
    </lineage>
</organism>
<dbReference type="RefSeq" id="WP_327166920.1">
    <property type="nucleotide sequence ID" value="NZ_CP108189.1"/>
</dbReference>
<dbReference type="EMBL" id="CP108189">
    <property type="protein sequence ID" value="WTR75759.1"/>
    <property type="molecule type" value="Genomic_DNA"/>
</dbReference>
<evidence type="ECO:0000256" key="1">
    <source>
        <dbReference type="SAM" id="SignalP"/>
    </source>
</evidence>
<sequence>MSKIELEGKLRRKRRTAFFVAALSLFMVMAGQPSAGALGNETDIEATPTKAHVVDEDHPVLKIGDTVPAALIPQSRAVQNSEPGWDTLTDRAPTGRSVGATYEAQLDDYVDGGPARSESSTEWDPINDCRGALNGSTGRLQLDRFTTCFVTKQAFYWRDSSGKVVGTTSYVQTTAGKTPPDRREAFYEVNLGYFEIDGYYRDMPFPVVGDTKGFNSGGQSNPPCDIINSSNNPKTLQDWRTNGAAVASIAFYQDKSLGFGRDFESHCSISTVTAPGAIDYRDAVTYVRFDSASYLEGSSGGVFMWADPVMTYSTASPNHGEVAWHILTAFRNPKVTTPYVVDKKVPGEVGSWPPLTRLFEDWDSAASAQRQKNITAKNRACSFIRPAEATGLDCDEFPFGSTWEGPAGGGDYSVRYLNSSQNRSAGGTLGVWYRMDRILHRDQFWVRIR</sequence>
<feature type="signal peptide" evidence="1">
    <location>
        <begin position="1"/>
        <end position="35"/>
    </location>
</feature>
<evidence type="ECO:0000313" key="4">
    <source>
        <dbReference type="Proteomes" id="UP001622594"/>
    </source>
</evidence>
<geneLocation type="plasmid" evidence="3 4">
    <name>unnamed1</name>
</geneLocation>
<name>A0ABZ1LPS3_9ACTN</name>
<evidence type="ECO:0000259" key="2">
    <source>
        <dbReference type="Pfam" id="PF14040"/>
    </source>
</evidence>
<gene>
    <name evidence="3" type="ORF">OG814_41550</name>
</gene>
<feature type="domain" description="Deoxyribonuclease NucA/NucB" evidence="2">
    <location>
        <begin position="363"/>
        <end position="446"/>
    </location>
</feature>
<keyword evidence="4" id="KW-1185">Reference proteome</keyword>
<evidence type="ECO:0000313" key="3">
    <source>
        <dbReference type="EMBL" id="WTR75759.1"/>
    </source>
</evidence>
<reference evidence="3 4" key="1">
    <citation type="submission" date="2022-10" db="EMBL/GenBank/DDBJ databases">
        <title>The complete genomes of actinobacterial strains from the NBC collection.</title>
        <authorList>
            <person name="Joergensen T.S."/>
            <person name="Alvarez Arevalo M."/>
            <person name="Sterndorff E.B."/>
            <person name="Faurdal D."/>
            <person name="Vuksanovic O."/>
            <person name="Mourched A.-S."/>
            <person name="Charusanti P."/>
            <person name="Shaw S."/>
            <person name="Blin K."/>
            <person name="Weber T."/>
        </authorList>
    </citation>
    <scope>NUCLEOTIDE SEQUENCE [LARGE SCALE GENOMIC DNA]</scope>
    <source>
        <strain evidence="3 4">NBC_00123</strain>
        <plasmid evidence="3 4">unnamed1</plasmid>
    </source>
</reference>
<dbReference type="Pfam" id="PF14040">
    <property type="entry name" value="DNase_NucA_NucB"/>
    <property type="match status" value="1"/>
</dbReference>